<accession>A0AAV5HMC1</accession>
<dbReference type="InterPro" id="IPR002885">
    <property type="entry name" value="PPR_rpt"/>
</dbReference>
<comment type="caution">
    <text evidence="3">The sequence shown here is derived from an EMBL/GenBank/DDBJ whole genome shotgun (WGS) entry which is preliminary data.</text>
</comment>
<dbReference type="InterPro" id="IPR046960">
    <property type="entry name" value="PPR_At4g14850-like_plant"/>
</dbReference>
<organism evidence="3 4">
    <name type="scientific">Rubroshorea leprosula</name>
    <dbReference type="NCBI Taxonomy" id="152421"/>
    <lineage>
        <taxon>Eukaryota</taxon>
        <taxon>Viridiplantae</taxon>
        <taxon>Streptophyta</taxon>
        <taxon>Embryophyta</taxon>
        <taxon>Tracheophyta</taxon>
        <taxon>Spermatophyta</taxon>
        <taxon>Magnoliopsida</taxon>
        <taxon>eudicotyledons</taxon>
        <taxon>Gunneridae</taxon>
        <taxon>Pentapetalae</taxon>
        <taxon>rosids</taxon>
        <taxon>malvids</taxon>
        <taxon>Malvales</taxon>
        <taxon>Dipterocarpaceae</taxon>
        <taxon>Rubroshorea</taxon>
    </lineage>
</organism>
<dbReference type="PANTHER" id="PTHR47926">
    <property type="entry name" value="PENTATRICOPEPTIDE REPEAT-CONTAINING PROTEIN"/>
    <property type="match status" value="1"/>
</dbReference>
<dbReference type="PANTHER" id="PTHR47926:SF540">
    <property type="entry name" value="PENTATRICOPEPTIDE REPEAT-CONTAINING PROTEIN"/>
    <property type="match status" value="1"/>
</dbReference>
<keyword evidence="1" id="KW-0677">Repeat</keyword>
<gene>
    <name evidence="3" type="ORF">SLEP1_g2219</name>
</gene>
<keyword evidence="4" id="KW-1185">Reference proteome</keyword>
<dbReference type="Proteomes" id="UP001054252">
    <property type="component" value="Unassembled WGS sequence"/>
</dbReference>
<feature type="repeat" description="PPR" evidence="2">
    <location>
        <begin position="25"/>
        <end position="59"/>
    </location>
</feature>
<dbReference type="GO" id="GO:0003723">
    <property type="term" value="F:RNA binding"/>
    <property type="evidence" value="ECO:0007669"/>
    <property type="project" value="InterPro"/>
</dbReference>
<dbReference type="EMBL" id="BPVZ01000002">
    <property type="protein sequence ID" value="GKU87890.1"/>
    <property type="molecule type" value="Genomic_DNA"/>
</dbReference>
<dbReference type="NCBIfam" id="TIGR00756">
    <property type="entry name" value="PPR"/>
    <property type="match status" value="3"/>
</dbReference>
<evidence type="ECO:0000313" key="3">
    <source>
        <dbReference type="EMBL" id="GKU87890.1"/>
    </source>
</evidence>
<proteinExistence type="predicted"/>
<dbReference type="GO" id="GO:0009451">
    <property type="term" value="P:RNA modification"/>
    <property type="evidence" value="ECO:0007669"/>
    <property type="project" value="InterPro"/>
</dbReference>
<evidence type="ECO:0000256" key="1">
    <source>
        <dbReference type="ARBA" id="ARBA00022737"/>
    </source>
</evidence>
<protein>
    <recommendedName>
        <fullName evidence="5">Pentatricopeptide repeat-containing protein</fullName>
    </recommendedName>
</protein>
<sequence length="311" mass="35035">MLSGYSRSGDMKGALEFFGSMPERNVVSWTAMISGYSQNGQYWESMDMFLRMEEIGMKPNEVTIASVFPACANVGALEVGERIEGYARANGLFQNLYVSDCVLQMYARCGKIEVARQVFDEIAKRRNLCSWNSMILGLAVHGKCNEALELYDNMLFVAGDNRKKELLQMMSHLYGIAPKLEHYGSMVDLLGRAGRLQEAYDFIKSMPIKPDSAVWGALLGACSFHNNVEATEKAAEFLFQLEPWNPENHVILSNIYASAGQWDGFARLKMAMKGGQVTKAARYSLTEEGGEMHKFIVEDESHPMWMKYIQF</sequence>
<dbReference type="Gene3D" id="1.25.40.10">
    <property type="entry name" value="Tetratricopeptide repeat domain"/>
    <property type="match status" value="3"/>
</dbReference>
<dbReference type="Pfam" id="PF13041">
    <property type="entry name" value="PPR_2"/>
    <property type="match status" value="1"/>
</dbReference>
<dbReference type="FunFam" id="1.25.40.10:FF:000242">
    <property type="entry name" value="Pentatricopeptide repeat-containing protein"/>
    <property type="match status" value="1"/>
</dbReference>
<dbReference type="Pfam" id="PF01535">
    <property type="entry name" value="PPR"/>
    <property type="match status" value="3"/>
</dbReference>
<dbReference type="Pfam" id="PF20431">
    <property type="entry name" value="E_motif"/>
    <property type="match status" value="1"/>
</dbReference>
<dbReference type="PROSITE" id="PS51375">
    <property type="entry name" value="PPR"/>
    <property type="match status" value="1"/>
</dbReference>
<dbReference type="InterPro" id="IPR046848">
    <property type="entry name" value="E_motif"/>
</dbReference>
<dbReference type="AlphaFoldDB" id="A0AAV5HMC1"/>
<evidence type="ECO:0000313" key="4">
    <source>
        <dbReference type="Proteomes" id="UP001054252"/>
    </source>
</evidence>
<evidence type="ECO:0000256" key="2">
    <source>
        <dbReference type="PROSITE-ProRule" id="PRU00708"/>
    </source>
</evidence>
<evidence type="ECO:0008006" key="5">
    <source>
        <dbReference type="Google" id="ProtNLM"/>
    </source>
</evidence>
<reference evidence="3 4" key="1">
    <citation type="journal article" date="2021" name="Commun. Biol.">
        <title>The genome of Shorea leprosula (Dipterocarpaceae) highlights the ecological relevance of drought in aseasonal tropical rainforests.</title>
        <authorList>
            <person name="Ng K.K.S."/>
            <person name="Kobayashi M.J."/>
            <person name="Fawcett J.A."/>
            <person name="Hatakeyama M."/>
            <person name="Paape T."/>
            <person name="Ng C.H."/>
            <person name="Ang C.C."/>
            <person name="Tnah L.H."/>
            <person name="Lee C.T."/>
            <person name="Nishiyama T."/>
            <person name="Sese J."/>
            <person name="O'Brien M.J."/>
            <person name="Copetti D."/>
            <person name="Mohd Noor M.I."/>
            <person name="Ong R.C."/>
            <person name="Putra M."/>
            <person name="Sireger I.Z."/>
            <person name="Indrioko S."/>
            <person name="Kosugi Y."/>
            <person name="Izuno A."/>
            <person name="Isagi Y."/>
            <person name="Lee S.L."/>
            <person name="Shimizu K.K."/>
        </authorList>
    </citation>
    <scope>NUCLEOTIDE SEQUENCE [LARGE SCALE GENOMIC DNA]</scope>
    <source>
        <strain evidence="3">214</strain>
    </source>
</reference>
<name>A0AAV5HMC1_9ROSI</name>
<dbReference type="InterPro" id="IPR011990">
    <property type="entry name" value="TPR-like_helical_dom_sf"/>
</dbReference>